<dbReference type="EMBL" id="CP001349">
    <property type="protein sequence ID" value="ACL60902.1"/>
    <property type="molecule type" value="Genomic_DNA"/>
</dbReference>
<gene>
    <name evidence="3" type="ordered locus">Mnod_6077</name>
</gene>
<feature type="compositionally biased region" description="Polar residues" evidence="1">
    <location>
        <begin position="1"/>
        <end position="10"/>
    </location>
</feature>
<organism evidence="3 4">
    <name type="scientific">Methylobacterium nodulans (strain LMG 21967 / CNCM I-2342 / ORS 2060)</name>
    <dbReference type="NCBI Taxonomy" id="460265"/>
    <lineage>
        <taxon>Bacteria</taxon>
        <taxon>Pseudomonadati</taxon>
        <taxon>Pseudomonadota</taxon>
        <taxon>Alphaproteobacteria</taxon>
        <taxon>Hyphomicrobiales</taxon>
        <taxon>Methylobacteriaceae</taxon>
        <taxon>Methylobacterium</taxon>
    </lineage>
</organism>
<dbReference type="Proteomes" id="UP000008207">
    <property type="component" value="Chromosome"/>
</dbReference>
<evidence type="ECO:0000259" key="2">
    <source>
        <dbReference type="Pfam" id="PF03479"/>
    </source>
</evidence>
<evidence type="ECO:0000256" key="1">
    <source>
        <dbReference type="SAM" id="MobiDB-lite"/>
    </source>
</evidence>
<keyword evidence="4" id="KW-1185">Reference proteome</keyword>
<dbReference type="InterPro" id="IPR005175">
    <property type="entry name" value="PPC_dom"/>
</dbReference>
<dbReference type="eggNOG" id="COG1661">
    <property type="taxonomic scope" value="Bacteria"/>
</dbReference>
<reference evidence="3 4" key="1">
    <citation type="submission" date="2009-01" db="EMBL/GenBank/DDBJ databases">
        <title>Complete sequence of chromosome of Methylobacterium nodulans ORS 2060.</title>
        <authorList>
            <consortium name="US DOE Joint Genome Institute"/>
            <person name="Lucas S."/>
            <person name="Copeland A."/>
            <person name="Lapidus A."/>
            <person name="Glavina del Rio T."/>
            <person name="Dalin E."/>
            <person name="Tice H."/>
            <person name="Bruce D."/>
            <person name="Goodwin L."/>
            <person name="Pitluck S."/>
            <person name="Sims D."/>
            <person name="Brettin T."/>
            <person name="Detter J.C."/>
            <person name="Han C."/>
            <person name="Larimer F."/>
            <person name="Land M."/>
            <person name="Hauser L."/>
            <person name="Kyrpides N."/>
            <person name="Ivanova N."/>
            <person name="Marx C.J."/>
            <person name="Richardson P."/>
        </authorList>
    </citation>
    <scope>NUCLEOTIDE SEQUENCE [LARGE SCALE GENOMIC DNA]</scope>
    <source>
        <strain evidence="4">LMG 21967 / CNCM I-2342 / ORS 2060</strain>
    </source>
</reference>
<dbReference type="AlphaFoldDB" id="B8IU44"/>
<accession>B8IU44</accession>
<dbReference type="OrthoDB" id="8720942at2"/>
<sequence length="293" mass="30966">MRPEPMQTQPARALLAQPGPPRPERRIAAAGPLLRLAPDLTPGATLLDALGLPLRAAGLGGAVVHLEGGAFEPFAYVMPALSTDPAYAAYYSETFRPAGETRLERASATFGERDGAPFLHVHGIWTEADGQRRAGHLLPGEVVIRTPPRAQAWGTAGAAWRVLPDAETNFSLFTPVAGAAPPPEAACLLLKIQPNEELFAAVEGACANLGLRRARVRGLGSIVQPAFADGRVVPTDASEVLIREGCVREGPDGRPLAHLDIAVVDVAGRIHEGVLARGRNSVCITFELCLEVE</sequence>
<proteinExistence type="predicted"/>
<dbReference type="Gene3D" id="3.30.1330.80">
    <property type="entry name" value="Hypothetical protein, similar to alpha- acetolactate decarboxylase, domain 2"/>
    <property type="match status" value="2"/>
</dbReference>
<feature type="domain" description="PPC" evidence="2">
    <location>
        <begin position="189"/>
        <end position="290"/>
    </location>
</feature>
<protein>
    <recommendedName>
        <fullName evidence="2">PPC domain-containing protein</fullName>
    </recommendedName>
</protein>
<dbReference type="HOGENOM" id="CLU_085341_0_0_5"/>
<dbReference type="KEGG" id="mno:Mnod_6077"/>
<dbReference type="Pfam" id="PF03479">
    <property type="entry name" value="PCC"/>
    <property type="match status" value="1"/>
</dbReference>
<name>B8IU44_METNO</name>
<feature type="region of interest" description="Disordered" evidence="1">
    <location>
        <begin position="1"/>
        <end position="23"/>
    </location>
</feature>
<evidence type="ECO:0000313" key="4">
    <source>
        <dbReference type="Proteomes" id="UP000008207"/>
    </source>
</evidence>
<evidence type="ECO:0000313" key="3">
    <source>
        <dbReference type="EMBL" id="ACL60902.1"/>
    </source>
</evidence>
<dbReference type="RefSeq" id="WP_015932495.1">
    <property type="nucleotide sequence ID" value="NC_011894.1"/>
</dbReference>
<dbReference type="SUPFAM" id="SSF117856">
    <property type="entry name" value="AF0104/ALDC/Ptd012-like"/>
    <property type="match status" value="2"/>
</dbReference>
<dbReference type="STRING" id="460265.Mnod_6077"/>